<keyword evidence="3" id="KW-1185">Reference proteome</keyword>
<dbReference type="EMBL" id="VTFX01000004">
    <property type="protein sequence ID" value="KAD3633185.1"/>
    <property type="molecule type" value="Genomic_DNA"/>
</dbReference>
<organism evidence="2 3">
    <name type="scientific">Arthrobacter yangruifuii</name>
    <dbReference type="NCBI Taxonomy" id="2606616"/>
    <lineage>
        <taxon>Bacteria</taxon>
        <taxon>Bacillati</taxon>
        <taxon>Actinomycetota</taxon>
        <taxon>Actinomycetes</taxon>
        <taxon>Micrococcales</taxon>
        <taxon>Micrococcaceae</taxon>
        <taxon>Arthrobacter</taxon>
    </lineage>
</organism>
<keyword evidence="1" id="KW-0812">Transmembrane</keyword>
<comment type="caution">
    <text evidence="2">The sequence shown here is derived from an EMBL/GenBank/DDBJ whole genome shotgun (WGS) entry which is preliminary data.</text>
</comment>
<accession>A0A5N6MHF2</accession>
<feature type="transmembrane region" description="Helical" evidence="1">
    <location>
        <begin position="12"/>
        <end position="32"/>
    </location>
</feature>
<gene>
    <name evidence="2" type="ORF">GD627_10195</name>
</gene>
<reference evidence="2 3" key="1">
    <citation type="submission" date="2019-08" db="EMBL/GenBank/DDBJ databases">
        <title>Arthrobacter sp. nov., isolated from plateau pika and Tibetan wild ass.</title>
        <authorList>
            <person name="Ge Y."/>
        </authorList>
    </citation>
    <scope>NUCLEOTIDE SEQUENCE [LARGE SCALE GENOMIC DNA]</scope>
    <source>
        <strain evidence="2 3">785</strain>
    </source>
</reference>
<dbReference type="RefSeq" id="WP_152272392.1">
    <property type="nucleotide sequence ID" value="NZ_VTFX01000004.1"/>
</dbReference>
<dbReference type="AlphaFoldDB" id="A0A5N6MHF2"/>
<name>A0A5N6MHF2_9MICC</name>
<dbReference type="Proteomes" id="UP000326852">
    <property type="component" value="Unassembled WGS sequence"/>
</dbReference>
<keyword evidence="1" id="KW-1133">Transmembrane helix</keyword>
<evidence type="ECO:0000313" key="3">
    <source>
        <dbReference type="Proteomes" id="UP000326852"/>
    </source>
</evidence>
<protein>
    <submittedName>
        <fullName evidence="2">Uncharacterized protein</fullName>
    </submittedName>
</protein>
<keyword evidence="1" id="KW-0472">Membrane</keyword>
<evidence type="ECO:0000256" key="1">
    <source>
        <dbReference type="SAM" id="Phobius"/>
    </source>
</evidence>
<evidence type="ECO:0000313" key="2">
    <source>
        <dbReference type="EMBL" id="KAD3633185.1"/>
    </source>
</evidence>
<feature type="transmembrane region" description="Helical" evidence="1">
    <location>
        <begin position="38"/>
        <end position="56"/>
    </location>
</feature>
<proteinExistence type="predicted"/>
<sequence length="73" mass="8829">MKAGWERDHVRQMVAVMLSTFVALWLLLLLPFDEPWNWLMVCLFLALTAASLRMLAQLVRRRRQEYWHEREKG</sequence>